<name>A0A851DME6_TODME</name>
<dbReference type="OrthoDB" id="2016523at2759"/>
<dbReference type="AlphaFoldDB" id="A0A851DME6"/>
<evidence type="ECO:0000256" key="1">
    <source>
        <dbReference type="ARBA" id="ARBA00004922"/>
    </source>
</evidence>
<proteinExistence type="predicted"/>
<gene>
    <name evidence="6" type="primary">Mgat4c</name>
    <name evidence="6" type="ORF">TODMEX_R03858</name>
</gene>
<keyword evidence="3 6" id="KW-0808">Transferase</keyword>
<keyword evidence="2" id="KW-0328">Glycosyltransferase</keyword>
<comment type="pathway">
    <text evidence="1">Protein modification; protein glycosylation.</text>
</comment>
<reference evidence="6" key="1">
    <citation type="submission" date="2019-10" db="EMBL/GenBank/DDBJ databases">
        <title>Bird 10,000 Genomes (B10K) Project - Family phase.</title>
        <authorList>
            <person name="Zhang G."/>
        </authorList>
    </citation>
    <scope>NUCLEOTIDE SEQUENCE</scope>
    <source>
        <strain evidence="6">B10K-DU-002-69</strain>
        <tissue evidence="6">Muscle</tissue>
    </source>
</reference>
<dbReference type="PANTHER" id="PTHR12062:SF11">
    <property type="entry name" value="ALPHA-1,3-MANNOSYL-GLYCOPROTEIN 4-BETA-N-ACETYLGLUCOSAMINYLTRANSFERASE-LIKE PROTEIN MGAT4E"/>
    <property type="match status" value="1"/>
</dbReference>
<accession>A0A851DME6</accession>
<dbReference type="EMBL" id="WEIS01098269">
    <property type="protein sequence ID" value="NWI71015.1"/>
    <property type="molecule type" value="Genomic_DNA"/>
</dbReference>
<evidence type="ECO:0000259" key="5">
    <source>
        <dbReference type="Pfam" id="PF23524"/>
    </source>
</evidence>
<comment type="caution">
    <text evidence="6">The sequence shown here is derived from an EMBL/GenBank/DDBJ whole genome shotgun (WGS) entry which is preliminary data.</text>
</comment>
<sequence length="433" mass="48935">PIQVELHGSAPAMVVQMLQPEGAQRILRDTDNLSRLHNVSYQLLAGSLSPHKKFLVVGLASVRRPRGYYLPATLQSLFKQSTEEELQEMVVVVHLADADLTWNVRVAANIARKFAHHILLGRLLLIHAPHEFYPTLEGLKRNYNDPEDRVKFRSKQNVDYAFLLAFAANLSSYYLMIEDDVWSAKSFLTSIRKALASQEGSNWATLEFSKLGYIGKLYRSSDLPRLARFLLLFYQEMPCDWLLVHFRLLLTQKDVIRFKPSLFQHMGLYSSFQGTINRLEDDEFQADALDLPDNPPAALFTSMSVFENYAPHKAYGSAEGYFWAKDPAAGSVFSVIFQQPARVTRVRVRTGSSERRGDSLHAGVLELGRGRQANGRDCSTYTTVGTFEKGTCERWGLEKATPGPVECVRIRVTRAQSEWLIIQSVDIWTAAGT</sequence>
<organism evidence="6 7">
    <name type="scientific">Todus mexicanus</name>
    <name type="common">Puerto Rican tody</name>
    <dbReference type="NCBI Taxonomy" id="135184"/>
    <lineage>
        <taxon>Eukaryota</taxon>
        <taxon>Metazoa</taxon>
        <taxon>Chordata</taxon>
        <taxon>Craniata</taxon>
        <taxon>Vertebrata</taxon>
        <taxon>Euteleostomi</taxon>
        <taxon>Archelosauria</taxon>
        <taxon>Archosauria</taxon>
        <taxon>Dinosauria</taxon>
        <taxon>Saurischia</taxon>
        <taxon>Theropoda</taxon>
        <taxon>Coelurosauria</taxon>
        <taxon>Aves</taxon>
        <taxon>Neognathae</taxon>
        <taxon>Neoaves</taxon>
        <taxon>Telluraves</taxon>
        <taxon>Coraciimorphae</taxon>
        <taxon>Coraciiformes</taxon>
        <taxon>Todidae</taxon>
        <taxon>Todus</taxon>
    </lineage>
</organism>
<keyword evidence="7" id="KW-1185">Reference proteome</keyword>
<dbReference type="Pfam" id="PF23524">
    <property type="entry name" value="MGAT4A_C"/>
    <property type="match status" value="1"/>
</dbReference>
<feature type="domain" description="MGAT4 conserved region" evidence="4">
    <location>
        <begin position="31"/>
        <end position="284"/>
    </location>
</feature>
<feature type="non-terminal residue" evidence="6">
    <location>
        <position position="433"/>
    </location>
</feature>
<dbReference type="PANTHER" id="PTHR12062">
    <property type="entry name" value="N-ACETYLGLUCOSAMINYLTRANSFERASE VI"/>
    <property type="match status" value="1"/>
</dbReference>
<dbReference type="GO" id="GO:0008375">
    <property type="term" value="F:acetylglucosaminyltransferase activity"/>
    <property type="evidence" value="ECO:0007669"/>
    <property type="project" value="TreeGrafter"/>
</dbReference>
<evidence type="ECO:0000256" key="3">
    <source>
        <dbReference type="ARBA" id="ARBA00022679"/>
    </source>
</evidence>
<dbReference type="GO" id="GO:0006487">
    <property type="term" value="P:protein N-linked glycosylation"/>
    <property type="evidence" value="ECO:0007669"/>
    <property type="project" value="TreeGrafter"/>
</dbReference>
<dbReference type="InterPro" id="IPR056576">
    <property type="entry name" value="MGAT4_A/B/C_C"/>
</dbReference>
<evidence type="ECO:0000259" key="4">
    <source>
        <dbReference type="Pfam" id="PF04666"/>
    </source>
</evidence>
<dbReference type="Proteomes" id="UP000660247">
    <property type="component" value="Unassembled WGS sequence"/>
</dbReference>
<evidence type="ECO:0000313" key="7">
    <source>
        <dbReference type="Proteomes" id="UP000660247"/>
    </source>
</evidence>
<dbReference type="Pfam" id="PF04666">
    <property type="entry name" value="MGAT4_cons"/>
    <property type="match status" value="1"/>
</dbReference>
<evidence type="ECO:0000313" key="6">
    <source>
        <dbReference type="EMBL" id="NWI71015.1"/>
    </source>
</evidence>
<feature type="non-terminal residue" evidence="6">
    <location>
        <position position="1"/>
    </location>
</feature>
<evidence type="ECO:0000256" key="2">
    <source>
        <dbReference type="ARBA" id="ARBA00022676"/>
    </source>
</evidence>
<feature type="domain" description="MGAT4 A/B/C C-terminal" evidence="5">
    <location>
        <begin position="298"/>
        <end position="423"/>
    </location>
</feature>
<dbReference type="InterPro" id="IPR006759">
    <property type="entry name" value="Glyco_transf_54"/>
</dbReference>
<protein>
    <submittedName>
        <fullName evidence="6">MGT4C acetylglucosaminyltransferase</fullName>
    </submittedName>
</protein>
<dbReference type="InterPro" id="IPR057279">
    <property type="entry name" value="MGAT4"/>
</dbReference>